<reference evidence="1" key="1">
    <citation type="journal article" date="2014" name="Elife">
        <title>Selective amputation of the pharynx identifies a FoxA-dependent regeneration program in planaria.</title>
        <authorList>
            <person name="Adler C.E."/>
            <person name="Seidel C.W."/>
            <person name="McKinney S.A."/>
            <person name="Sanchez Alvarado A."/>
        </authorList>
    </citation>
    <scope>NUCLEOTIDE SEQUENCE</scope>
    <source>
        <strain evidence="1">CIW4</strain>
    </source>
</reference>
<dbReference type="EMBL" id="KJ573364">
    <property type="protein sequence ID" value="AHY82414.1"/>
    <property type="molecule type" value="mRNA"/>
</dbReference>
<proteinExistence type="evidence at transcript level"/>
<accession>A0A023ZS96</accession>
<sequence length="93" mass="11121">MKIDMYRENVLKNSLDYDSHWKLINALKHSEKMIEAKESRETMHIYYLLSPEMWVDWMKSLLIQTKISCVLYSFVQLKIIEVSMYGLNIANLC</sequence>
<organism evidence="1">
    <name type="scientific">Schmidtea mediterranea</name>
    <name type="common">Freshwater planarian flatworm</name>
    <dbReference type="NCBI Taxonomy" id="79327"/>
    <lineage>
        <taxon>Eukaryota</taxon>
        <taxon>Metazoa</taxon>
        <taxon>Spiralia</taxon>
        <taxon>Lophotrochozoa</taxon>
        <taxon>Platyhelminthes</taxon>
        <taxon>Rhabditophora</taxon>
        <taxon>Seriata</taxon>
        <taxon>Tricladida</taxon>
        <taxon>Continenticola</taxon>
        <taxon>Geoplanoidea</taxon>
        <taxon>Dugesiidae</taxon>
        <taxon>Schmidtea</taxon>
    </lineage>
</organism>
<name>A0A023ZS96_SCHMD</name>
<protein>
    <submittedName>
        <fullName evidence="1">Squamous cell carcinoma antigen recognized by T-cells 3</fullName>
    </submittedName>
</protein>
<dbReference type="AlphaFoldDB" id="A0A023ZS96"/>
<evidence type="ECO:0000313" key="1">
    <source>
        <dbReference type="EMBL" id="AHY82414.1"/>
    </source>
</evidence>